<sequence>MYREQRNSARRALTCVQLQNLLALLRWSSTSTNKFLELIPTSPDSSFQAKSWRLAGAIRCKLCKGTTTLSALGNFQTYYDRFRRTTKSPIYSYSVDLLPHSPSLIVISQYIRGHIDRPCISQSFVGVEPGISPESVPTTFNLFVQHNTPQPAKCTVSNILTFRITN</sequence>
<proteinExistence type="predicted"/>
<organism evidence="1">
    <name type="scientific">Albugo laibachii Nc14</name>
    <dbReference type="NCBI Taxonomy" id="890382"/>
    <lineage>
        <taxon>Eukaryota</taxon>
        <taxon>Sar</taxon>
        <taxon>Stramenopiles</taxon>
        <taxon>Oomycota</taxon>
        <taxon>Peronosporomycetes</taxon>
        <taxon>Albuginales</taxon>
        <taxon>Albuginaceae</taxon>
        <taxon>Albugo</taxon>
    </lineage>
</organism>
<evidence type="ECO:0000313" key="1">
    <source>
        <dbReference type="EMBL" id="CCA16255.1"/>
    </source>
</evidence>
<reference evidence="1" key="2">
    <citation type="submission" date="2011-02" db="EMBL/GenBank/DDBJ databases">
        <authorList>
            <person name="MacLean D."/>
        </authorList>
    </citation>
    <scope>NUCLEOTIDE SEQUENCE</scope>
</reference>
<gene>
    <name evidence="1" type="primary">AlNc14C19G2035</name>
    <name evidence="1" type="ORF">ALNC14_023980</name>
</gene>
<protein>
    <submittedName>
        <fullName evidence="1">AlNc14C19G2035 protein</fullName>
    </submittedName>
</protein>
<dbReference type="EMBL" id="FR824064">
    <property type="protein sequence ID" value="CCA16255.1"/>
    <property type="molecule type" value="Genomic_DNA"/>
</dbReference>
<dbReference type="AlphaFoldDB" id="F0W564"/>
<dbReference type="HOGENOM" id="CLU_1605715_0_0_1"/>
<accession>F0W564</accession>
<reference evidence="1" key="1">
    <citation type="journal article" date="2011" name="PLoS Biol.">
        <title>Gene gain and loss during evolution of obligate parasitism in the white rust pathogen of Arabidopsis thaliana.</title>
        <authorList>
            <person name="Kemen E."/>
            <person name="Gardiner A."/>
            <person name="Schultz-Larsen T."/>
            <person name="Kemen A.C."/>
            <person name="Balmuth A.L."/>
            <person name="Robert-Seilaniantz A."/>
            <person name="Bailey K."/>
            <person name="Holub E."/>
            <person name="Studholme D.J."/>
            <person name="Maclean D."/>
            <person name="Jones J.D."/>
        </authorList>
    </citation>
    <scope>NUCLEOTIDE SEQUENCE</scope>
</reference>
<name>F0W564_9STRA</name>